<dbReference type="PANTHER" id="PTHR11328">
    <property type="entry name" value="MAJOR FACILITATOR SUPERFAMILY DOMAIN-CONTAINING PROTEIN"/>
    <property type="match status" value="1"/>
</dbReference>
<feature type="transmembrane region" description="Helical" evidence="2">
    <location>
        <begin position="322"/>
        <end position="345"/>
    </location>
</feature>
<keyword evidence="2" id="KW-0812">Transmembrane</keyword>
<dbReference type="GO" id="GO:0015293">
    <property type="term" value="F:symporter activity"/>
    <property type="evidence" value="ECO:0007669"/>
    <property type="project" value="InterPro"/>
</dbReference>
<dbReference type="SUPFAM" id="SSF103473">
    <property type="entry name" value="MFS general substrate transporter"/>
    <property type="match status" value="1"/>
</dbReference>
<dbReference type="GO" id="GO:0006814">
    <property type="term" value="P:sodium ion transport"/>
    <property type="evidence" value="ECO:0007669"/>
    <property type="project" value="InterPro"/>
</dbReference>
<dbReference type="GO" id="GO:0005886">
    <property type="term" value="C:plasma membrane"/>
    <property type="evidence" value="ECO:0007669"/>
    <property type="project" value="TreeGrafter"/>
</dbReference>
<feature type="transmembrane region" description="Helical" evidence="2">
    <location>
        <begin position="84"/>
        <end position="103"/>
    </location>
</feature>
<feature type="transmembrane region" description="Helical" evidence="2">
    <location>
        <begin position="21"/>
        <end position="38"/>
    </location>
</feature>
<feature type="transmembrane region" description="Helical" evidence="2">
    <location>
        <begin position="404"/>
        <end position="429"/>
    </location>
</feature>
<keyword evidence="2" id="KW-1133">Transmembrane helix</keyword>
<dbReference type="Pfam" id="PF13347">
    <property type="entry name" value="MFS_2"/>
    <property type="match status" value="1"/>
</dbReference>
<comment type="caution">
    <text evidence="3">The sequence shown here is derived from an EMBL/GenBank/DDBJ whole genome shotgun (WGS) entry which is preliminary data.</text>
</comment>
<dbReference type="Gene3D" id="1.20.1250.20">
    <property type="entry name" value="MFS general substrate transporter like domains"/>
    <property type="match status" value="1"/>
</dbReference>
<dbReference type="AlphaFoldDB" id="A0A7W4NPV0"/>
<dbReference type="CDD" id="cd17332">
    <property type="entry name" value="MFS_MelB_like"/>
    <property type="match status" value="1"/>
</dbReference>
<sequence length="434" mass="46499">MAEANARLSFRERLCFGAGDFVGNMLFGISGSYLIYFYTTIERIPAASVALLMLVARIFDSLADPAVGLMIDRQTLFGGRLRPYIKWFAFPFVLSTFLCFVPLPVGGGVRLAWAYGTYLLCGITFSLVINPYGVLPNVMTDRPADRLSLATFRMFGAMLGISLVGATALPAVHLLGHGDDERGFVRFMALVCAIGGVLLMAPYFGCRERLPLQREHHRLRTALVGLLRNRAWVIATIVLSTFYLNLTAFYGLALYYAQAVLGMPAEFGGVLIAGMGFGKMVGTLCSPALTRRVGPRAAIALPYLASIAGLVAFLGIGRHPAALLACFATVCFFEGLTLPVMYMLVADSIDFGARELGLKAAGLAYSINNFVGKVAWAIGGALSAGILAWGGYDPAAAQQTLLARHFIIFGFLGVPLIVALASAAIVTLYPSSRS</sequence>
<dbReference type="InterPro" id="IPR039672">
    <property type="entry name" value="MFS_2"/>
</dbReference>
<dbReference type="Proteomes" id="UP000589085">
    <property type="component" value="Unassembled WGS sequence"/>
</dbReference>
<dbReference type="GO" id="GO:0008643">
    <property type="term" value="P:carbohydrate transport"/>
    <property type="evidence" value="ECO:0007669"/>
    <property type="project" value="InterPro"/>
</dbReference>
<evidence type="ECO:0000313" key="3">
    <source>
        <dbReference type="EMBL" id="MBB2161954.1"/>
    </source>
</evidence>
<gene>
    <name evidence="3" type="ORF">HLH48_17600</name>
</gene>
<dbReference type="NCBIfam" id="TIGR00792">
    <property type="entry name" value="gph"/>
    <property type="match status" value="1"/>
</dbReference>
<feature type="transmembrane region" description="Helical" evidence="2">
    <location>
        <begin position="297"/>
        <end position="316"/>
    </location>
</feature>
<feature type="transmembrane region" description="Helical" evidence="2">
    <location>
        <begin position="374"/>
        <end position="392"/>
    </location>
</feature>
<feature type="transmembrane region" description="Helical" evidence="2">
    <location>
        <begin position="227"/>
        <end position="246"/>
    </location>
</feature>
<dbReference type="EMBL" id="JABEQJ010000028">
    <property type="protein sequence ID" value="MBB2161954.1"/>
    <property type="molecule type" value="Genomic_DNA"/>
</dbReference>
<feature type="transmembrane region" description="Helical" evidence="2">
    <location>
        <begin position="115"/>
        <end position="135"/>
    </location>
</feature>
<dbReference type="InterPro" id="IPR036259">
    <property type="entry name" value="MFS_trans_sf"/>
</dbReference>
<proteinExistence type="inferred from homology"/>
<dbReference type="PANTHER" id="PTHR11328:SF24">
    <property type="entry name" value="MAJOR FACILITATOR SUPERFAMILY (MFS) PROFILE DOMAIN-CONTAINING PROTEIN"/>
    <property type="match status" value="1"/>
</dbReference>
<accession>A0A7W4NPV0</accession>
<feature type="transmembrane region" description="Helical" evidence="2">
    <location>
        <begin position="147"/>
        <end position="172"/>
    </location>
</feature>
<name>A0A7W4NPV0_9PROT</name>
<evidence type="ECO:0000256" key="1">
    <source>
        <dbReference type="ARBA" id="ARBA00009617"/>
    </source>
</evidence>
<feature type="transmembrane region" description="Helical" evidence="2">
    <location>
        <begin position="184"/>
        <end position="206"/>
    </location>
</feature>
<evidence type="ECO:0008006" key="5">
    <source>
        <dbReference type="Google" id="ProtNLM"/>
    </source>
</evidence>
<comment type="similarity">
    <text evidence="1">Belongs to the sodium:galactoside symporter (TC 2.A.2) family.</text>
</comment>
<feature type="transmembrane region" description="Helical" evidence="2">
    <location>
        <begin position="44"/>
        <end position="63"/>
    </location>
</feature>
<dbReference type="InterPro" id="IPR001927">
    <property type="entry name" value="Na/Gal_symport"/>
</dbReference>
<organism evidence="3 4">
    <name type="scientific">Gluconacetobacter sacchari</name>
    <dbReference type="NCBI Taxonomy" id="92759"/>
    <lineage>
        <taxon>Bacteria</taxon>
        <taxon>Pseudomonadati</taxon>
        <taxon>Pseudomonadota</taxon>
        <taxon>Alphaproteobacteria</taxon>
        <taxon>Acetobacterales</taxon>
        <taxon>Acetobacteraceae</taxon>
        <taxon>Gluconacetobacter</taxon>
    </lineage>
</organism>
<keyword evidence="2" id="KW-0472">Membrane</keyword>
<protein>
    <recommendedName>
        <fullName evidence="5">MFS transporter</fullName>
    </recommendedName>
</protein>
<dbReference type="RefSeq" id="WP_182998785.1">
    <property type="nucleotide sequence ID" value="NZ_JABEQJ010000028.1"/>
</dbReference>
<evidence type="ECO:0000313" key="4">
    <source>
        <dbReference type="Proteomes" id="UP000589085"/>
    </source>
</evidence>
<evidence type="ECO:0000256" key="2">
    <source>
        <dbReference type="SAM" id="Phobius"/>
    </source>
</evidence>
<reference evidence="3 4" key="1">
    <citation type="submission" date="2020-04" db="EMBL/GenBank/DDBJ databases">
        <title>Description of novel Gluconacetobacter.</title>
        <authorList>
            <person name="Sombolestani A."/>
        </authorList>
    </citation>
    <scope>NUCLEOTIDE SEQUENCE [LARGE SCALE GENOMIC DNA]</scope>
    <source>
        <strain evidence="3 4">LMG 19747</strain>
    </source>
</reference>